<dbReference type="OrthoDB" id="10380933at2759"/>
<dbReference type="AlphaFoldDB" id="A0A0L0HTQ6"/>
<organism evidence="1 2">
    <name type="scientific">Spizellomyces punctatus (strain DAOM BR117)</name>
    <dbReference type="NCBI Taxonomy" id="645134"/>
    <lineage>
        <taxon>Eukaryota</taxon>
        <taxon>Fungi</taxon>
        <taxon>Fungi incertae sedis</taxon>
        <taxon>Chytridiomycota</taxon>
        <taxon>Chytridiomycota incertae sedis</taxon>
        <taxon>Chytridiomycetes</taxon>
        <taxon>Spizellomycetales</taxon>
        <taxon>Spizellomycetaceae</taxon>
        <taxon>Spizellomyces</taxon>
    </lineage>
</organism>
<proteinExistence type="predicted"/>
<dbReference type="GeneID" id="27684159"/>
<protein>
    <submittedName>
        <fullName evidence="1">Uncharacterized protein</fullName>
    </submittedName>
</protein>
<dbReference type="Proteomes" id="UP000053201">
    <property type="component" value="Unassembled WGS sequence"/>
</dbReference>
<evidence type="ECO:0000313" key="2">
    <source>
        <dbReference type="Proteomes" id="UP000053201"/>
    </source>
</evidence>
<dbReference type="EMBL" id="KQ257450">
    <property type="protein sequence ID" value="KND04726.1"/>
    <property type="molecule type" value="Genomic_DNA"/>
</dbReference>
<evidence type="ECO:0000313" key="1">
    <source>
        <dbReference type="EMBL" id="KND04726.1"/>
    </source>
</evidence>
<dbReference type="RefSeq" id="XP_016612765.1">
    <property type="nucleotide sequence ID" value="XM_016748758.1"/>
</dbReference>
<sequence>MRPIVVIGRYGCLLPRAWPVKAQPFGSVQRHAFTCSAFVFGEGRQRPECHSVFRTRQWPYGVYRPPIFKAPLPFPRLQYFYHRGPLAEIPPLGRIVVSVATGVIVFNALRPFLWTVVALVAGYYAYKNVLNFLHRRAGERYPPTLTDMISDRMGIPRPPKAALGPDPSGLGLLGSLFRGVMAPALRTLADANGHSQRLQESAMDCLRRHIRSTAPEDLTLVVGNIDAARAATPHSVMTASSFGDVGQGMNTQVEFTVTSAAGRNLIVQAVGSANGSTDSLTLTDVKVIDPVSGRHWDIPCRARGADGRPTVIDADFNEVPKGP</sequence>
<reference evidence="1 2" key="1">
    <citation type="submission" date="2009-08" db="EMBL/GenBank/DDBJ databases">
        <title>The Genome Sequence of Spizellomyces punctatus strain DAOM BR117.</title>
        <authorList>
            <consortium name="The Broad Institute Genome Sequencing Platform"/>
            <person name="Russ C."/>
            <person name="Cuomo C."/>
            <person name="Shea T."/>
            <person name="Young S.K."/>
            <person name="Zeng Q."/>
            <person name="Koehrsen M."/>
            <person name="Haas B."/>
            <person name="Borodovsky M."/>
            <person name="Guigo R."/>
            <person name="Alvarado L."/>
            <person name="Berlin A."/>
            <person name="Bochicchio J."/>
            <person name="Borenstein D."/>
            <person name="Chapman S."/>
            <person name="Chen Z."/>
            <person name="Engels R."/>
            <person name="Freedman E."/>
            <person name="Gellesch M."/>
            <person name="Goldberg J."/>
            <person name="Griggs A."/>
            <person name="Gujja S."/>
            <person name="Heiman D."/>
            <person name="Hepburn T."/>
            <person name="Howarth C."/>
            <person name="Jen D."/>
            <person name="Larson L."/>
            <person name="Lewis B."/>
            <person name="Mehta T."/>
            <person name="Park D."/>
            <person name="Pearson M."/>
            <person name="Roberts A."/>
            <person name="Saif S."/>
            <person name="Shenoy N."/>
            <person name="Sisk P."/>
            <person name="Stolte C."/>
            <person name="Sykes S."/>
            <person name="Thomson T."/>
            <person name="Walk T."/>
            <person name="White J."/>
            <person name="Yandava C."/>
            <person name="Burger G."/>
            <person name="Gray M.W."/>
            <person name="Holland P.W.H."/>
            <person name="King N."/>
            <person name="Lang F.B.F."/>
            <person name="Roger A.J."/>
            <person name="Ruiz-Trillo I."/>
            <person name="Lander E."/>
            <person name="Nusbaum C."/>
        </authorList>
    </citation>
    <scope>NUCLEOTIDE SEQUENCE [LARGE SCALE GENOMIC DNA]</scope>
    <source>
        <strain evidence="1 2">DAOM BR117</strain>
    </source>
</reference>
<name>A0A0L0HTQ6_SPIPD</name>
<dbReference type="VEuPathDB" id="FungiDB:SPPG_00432"/>
<gene>
    <name evidence="1" type="ORF">SPPG_00432</name>
</gene>
<dbReference type="InParanoid" id="A0A0L0HTQ6"/>
<accession>A0A0L0HTQ6</accession>
<keyword evidence="2" id="KW-1185">Reference proteome</keyword>